<name>A0A098BK43_9NOCA</name>
<evidence type="ECO:0000256" key="10">
    <source>
        <dbReference type="ARBA" id="ARBA00048109"/>
    </source>
</evidence>
<comment type="pathway">
    <text evidence="1 11">Glycerolipid metabolism; triacylglycerol biosynthesis.</text>
</comment>
<dbReference type="NCBIfam" id="TIGR02946">
    <property type="entry name" value="acyl_WS_DGAT"/>
    <property type="match status" value="1"/>
</dbReference>
<dbReference type="GO" id="GO:0005886">
    <property type="term" value="C:plasma membrane"/>
    <property type="evidence" value="ECO:0007669"/>
    <property type="project" value="TreeGrafter"/>
</dbReference>
<evidence type="ECO:0000256" key="8">
    <source>
        <dbReference type="ARBA" id="ARBA00023098"/>
    </source>
</evidence>
<evidence type="ECO:0000259" key="12">
    <source>
        <dbReference type="Pfam" id="PF03007"/>
    </source>
</evidence>
<keyword evidence="7 11" id="KW-0319">Glycerol metabolism</keyword>
<evidence type="ECO:0000256" key="9">
    <source>
        <dbReference type="ARBA" id="ARBA00023315"/>
    </source>
</evidence>
<reference evidence="14 15" key="1">
    <citation type="journal article" date="2014" name="Genome Announc.">
        <title>Draft Genome Sequence of Propane- and Butane-Oxidizing Actinobacterium Rhodococcus ruber IEGM 231.</title>
        <authorList>
            <person name="Ivshina I.B."/>
            <person name="Kuyukina M.S."/>
            <person name="Krivoruchko A.V."/>
            <person name="Barbe V."/>
            <person name="Fischer C."/>
        </authorList>
    </citation>
    <scope>NUCLEOTIDE SEQUENCE [LARGE SCALE GENOMIC DNA]</scope>
</reference>
<evidence type="ECO:0000256" key="1">
    <source>
        <dbReference type="ARBA" id="ARBA00004771"/>
    </source>
</evidence>
<comment type="pathway">
    <text evidence="2">Lipid metabolism.</text>
</comment>
<evidence type="ECO:0000313" key="14">
    <source>
        <dbReference type="EMBL" id="CDZ88567.1"/>
    </source>
</evidence>
<evidence type="ECO:0000256" key="3">
    <source>
        <dbReference type="ARBA" id="ARBA00009587"/>
    </source>
</evidence>
<comment type="catalytic activity">
    <reaction evidence="10 11">
        <text>an acyl-CoA + a 1,2-diacyl-sn-glycerol = a triacyl-sn-glycerol + CoA</text>
        <dbReference type="Rhea" id="RHEA:10868"/>
        <dbReference type="ChEBI" id="CHEBI:17815"/>
        <dbReference type="ChEBI" id="CHEBI:57287"/>
        <dbReference type="ChEBI" id="CHEBI:58342"/>
        <dbReference type="ChEBI" id="CHEBI:64615"/>
        <dbReference type="EC" id="2.3.1.20"/>
    </reaction>
</comment>
<dbReference type="Pfam" id="PF06974">
    <property type="entry name" value="WS_DGAT_C"/>
    <property type="match status" value="1"/>
</dbReference>
<dbReference type="Pfam" id="PF03007">
    <property type="entry name" value="WS_DGAT_cat"/>
    <property type="match status" value="1"/>
</dbReference>
<evidence type="ECO:0000256" key="5">
    <source>
        <dbReference type="ARBA" id="ARBA00022516"/>
    </source>
</evidence>
<evidence type="ECO:0000256" key="4">
    <source>
        <dbReference type="ARBA" id="ARBA00013244"/>
    </source>
</evidence>
<sequence>MVNRAMGPVDTIWLNMDRPENLMIIDSLMFFEGPVDWSRVVSLVQRRFVDAYPAFRQRPVQPRTHIGSPHWEDDPAFDLDNHLIWTTLPRSDDATLQRYIEQRMPVPFDRHRPLWEMHLVDGYRHGAVVYTRLHHCIADGIALNQVMLSMTGETPDSDLDAPGATEPEHRAGLLEGAAKLAGTAIATTAGAASGVAHMLWDLPKLLDPHVLGDAFTQVERTGGIADKLVLGPKPHTPLSGRPGTAKRAVWCEPFPLDDIKHIGHETGTTVNDVLMGAVAGALATYIREHGGEPQDVPTMVPVNVRPLDQPLPKELGNQFALVLFKYPSALATPLERIVETHRRMEVIKHSPEVTLTFGLIKAIGRTGPELERFFVDFFSDKAIGVTTNVPGPTGDRYLGGTKIRGVLAWVPGAGEQTLGVSIFSYSGRVRVGFKADADRVPDPENLVRAFTDEIDGLLRLSHAV</sequence>
<keyword evidence="5 11" id="KW-0444">Lipid biosynthesis</keyword>
<dbReference type="AlphaFoldDB" id="A0A098BK43"/>
<dbReference type="SUPFAM" id="SSF52777">
    <property type="entry name" value="CoA-dependent acyltransferases"/>
    <property type="match status" value="2"/>
</dbReference>
<dbReference type="Gene3D" id="3.30.559.10">
    <property type="entry name" value="Chloramphenicol acetyltransferase-like domain"/>
    <property type="match status" value="1"/>
</dbReference>
<proteinExistence type="inferred from homology"/>
<dbReference type="Proteomes" id="UP000042997">
    <property type="component" value="Unassembled WGS sequence"/>
</dbReference>
<dbReference type="InterPro" id="IPR045034">
    <property type="entry name" value="O-acyltransferase_WSD1-like"/>
</dbReference>
<accession>A0A098BK43</accession>
<dbReference type="InterPro" id="IPR023213">
    <property type="entry name" value="CAT-like_dom_sf"/>
</dbReference>
<evidence type="ECO:0000256" key="7">
    <source>
        <dbReference type="ARBA" id="ARBA00022798"/>
    </source>
</evidence>
<evidence type="ECO:0000256" key="6">
    <source>
        <dbReference type="ARBA" id="ARBA00022679"/>
    </source>
</evidence>
<protein>
    <recommendedName>
        <fullName evidence="4 11">Diacylglycerol O-acyltransferase</fullName>
        <ecNumber evidence="4 11">2.3.1.20</ecNumber>
    </recommendedName>
</protein>
<feature type="domain" description="O-acyltransferase WSD1-like N-terminal" evidence="12">
    <location>
        <begin position="6"/>
        <end position="273"/>
    </location>
</feature>
<feature type="domain" description="O-acyltransferase WSD1 C-terminal" evidence="13">
    <location>
        <begin position="316"/>
        <end position="455"/>
    </location>
</feature>
<dbReference type="InterPro" id="IPR014292">
    <property type="entry name" value="Acyl_transf_WS/DGAT"/>
</dbReference>
<gene>
    <name evidence="14" type="ORF">RHRU231_420116</name>
</gene>
<dbReference type="GO" id="GO:0006071">
    <property type="term" value="P:glycerol metabolic process"/>
    <property type="evidence" value="ECO:0007669"/>
    <property type="project" value="UniProtKB-KW"/>
</dbReference>
<evidence type="ECO:0000256" key="11">
    <source>
        <dbReference type="RuleBase" id="RU361241"/>
    </source>
</evidence>
<dbReference type="InterPro" id="IPR004255">
    <property type="entry name" value="O-acyltransferase_WSD1_N"/>
</dbReference>
<dbReference type="GO" id="GO:0004144">
    <property type="term" value="F:diacylglycerol O-acyltransferase activity"/>
    <property type="evidence" value="ECO:0007669"/>
    <property type="project" value="UniProtKB-EC"/>
</dbReference>
<dbReference type="InterPro" id="IPR009721">
    <property type="entry name" value="O-acyltransferase_WSD1_C"/>
</dbReference>
<evidence type="ECO:0000313" key="15">
    <source>
        <dbReference type="Proteomes" id="UP000042997"/>
    </source>
</evidence>
<organism evidence="14 15">
    <name type="scientific">Rhodococcus ruber</name>
    <dbReference type="NCBI Taxonomy" id="1830"/>
    <lineage>
        <taxon>Bacteria</taxon>
        <taxon>Bacillati</taxon>
        <taxon>Actinomycetota</taxon>
        <taxon>Actinomycetes</taxon>
        <taxon>Mycobacteriales</taxon>
        <taxon>Nocardiaceae</taxon>
        <taxon>Rhodococcus</taxon>
    </lineage>
</organism>
<dbReference type="PANTHER" id="PTHR31650:SF1">
    <property type="entry name" value="WAX ESTER SYNTHASE_DIACYLGLYCEROL ACYLTRANSFERASE 4-RELATED"/>
    <property type="match status" value="1"/>
</dbReference>
<dbReference type="RefSeq" id="WP_230831618.1">
    <property type="nucleotide sequence ID" value="NZ_JAJNCM010000004.1"/>
</dbReference>
<evidence type="ECO:0000259" key="13">
    <source>
        <dbReference type="Pfam" id="PF06974"/>
    </source>
</evidence>
<evidence type="ECO:0000256" key="2">
    <source>
        <dbReference type="ARBA" id="ARBA00005189"/>
    </source>
</evidence>
<dbReference type="GO" id="GO:0019432">
    <property type="term" value="P:triglyceride biosynthetic process"/>
    <property type="evidence" value="ECO:0007669"/>
    <property type="project" value="UniProtKB-UniPathway"/>
</dbReference>
<dbReference type="EC" id="2.3.1.20" evidence="4 11"/>
<dbReference type="PANTHER" id="PTHR31650">
    <property type="entry name" value="O-ACYLTRANSFERASE (WSD1-LIKE) FAMILY PROTEIN"/>
    <property type="match status" value="1"/>
</dbReference>
<comment type="similarity">
    <text evidence="3 11">Belongs to the long-chain O-acyltransferase family.</text>
</comment>
<keyword evidence="6 11" id="KW-0808">Transferase</keyword>
<dbReference type="EMBL" id="CCSD01000053">
    <property type="protein sequence ID" value="CDZ88567.1"/>
    <property type="molecule type" value="Genomic_DNA"/>
</dbReference>
<dbReference type="UniPathway" id="UPA00282"/>
<keyword evidence="8 11" id="KW-0443">Lipid metabolism</keyword>
<dbReference type="eggNOG" id="COG1020">
    <property type="taxonomic scope" value="Bacteria"/>
</dbReference>
<keyword evidence="9 11" id="KW-0012">Acyltransferase</keyword>